<protein>
    <submittedName>
        <fullName evidence="6">Helix-turn-helix domain-containing protein</fullName>
    </submittedName>
</protein>
<reference evidence="6 7" key="1">
    <citation type="submission" date="2024-06" db="EMBL/GenBank/DDBJ databases">
        <title>The Natural Products Discovery Center: Release of the First 8490 Sequenced Strains for Exploring Actinobacteria Biosynthetic Diversity.</title>
        <authorList>
            <person name="Kalkreuter E."/>
            <person name="Kautsar S.A."/>
            <person name="Yang D."/>
            <person name="Bader C.D."/>
            <person name="Teijaro C.N."/>
            <person name="Fluegel L."/>
            <person name="Davis C.M."/>
            <person name="Simpson J.R."/>
            <person name="Lauterbach L."/>
            <person name="Steele A.D."/>
            <person name="Gui C."/>
            <person name="Meng S."/>
            <person name="Li G."/>
            <person name="Viehrig K."/>
            <person name="Ye F."/>
            <person name="Su P."/>
            <person name="Kiefer A.F."/>
            <person name="Nichols A."/>
            <person name="Cepeda A.J."/>
            <person name="Yan W."/>
            <person name="Fan B."/>
            <person name="Jiang Y."/>
            <person name="Adhikari A."/>
            <person name="Zheng C.-J."/>
            <person name="Schuster L."/>
            <person name="Cowan T.M."/>
            <person name="Smanski M.J."/>
            <person name="Chevrette M.G."/>
            <person name="De Carvalho L.P.S."/>
            <person name="Shen B."/>
        </authorList>
    </citation>
    <scope>NUCLEOTIDE SEQUENCE [LARGE SCALE GENOMIC DNA]</scope>
    <source>
        <strain evidence="6 7">NPDC000234</strain>
    </source>
</reference>
<evidence type="ECO:0000259" key="4">
    <source>
        <dbReference type="Pfam" id="PF14361"/>
    </source>
</evidence>
<dbReference type="Proteomes" id="UP001474181">
    <property type="component" value="Unassembled WGS sequence"/>
</dbReference>
<dbReference type="RefSeq" id="WP_350782318.1">
    <property type="nucleotide sequence ID" value="NZ_JBEPEK010000121.1"/>
</dbReference>
<dbReference type="Pfam" id="PF13556">
    <property type="entry name" value="HTH_30"/>
    <property type="match status" value="1"/>
</dbReference>
<comment type="caution">
    <text evidence="6">The sequence shown here is derived from an EMBL/GenBank/DDBJ whole genome shotgun (WGS) entry which is preliminary data.</text>
</comment>
<feature type="domain" description="PucR C-terminal helix-turn-helix" evidence="3">
    <location>
        <begin position="354"/>
        <end position="410"/>
    </location>
</feature>
<dbReference type="InterPro" id="IPR051448">
    <property type="entry name" value="CdaR-like_regulators"/>
</dbReference>
<dbReference type="InterPro" id="IPR041522">
    <property type="entry name" value="CdaR_GGDEF"/>
</dbReference>
<organism evidence="6 7">
    <name type="scientific">Streptomyces hyaluromycini</name>
    <dbReference type="NCBI Taxonomy" id="1377993"/>
    <lineage>
        <taxon>Bacteria</taxon>
        <taxon>Bacillati</taxon>
        <taxon>Actinomycetota</taxon>
        <taxon>Actinomycetes</taxon>
        <taxon>Kitasatosporales</taxon>
        <taxon>Streptomycetaceae</taxon>
        <taxon>Streptomyces</taxon>
    </lineage>
</organism>
<gene>
    <name evidence="6" type="ORF">ABT404_18725</name>
</gene>
<evidence type="ECO:0000256" key="2">
    <source>
        <dbReference type="SAM" id="MobiDB-lite"/>
    </source>
</evidence>
<evidence type="ECO:0000313" key="7">
    <source>
        <dbReference type="Proteomes" id="UP001474181"/>
    </source>
</evidence>
<dbReference type="InterPro" id="IPR042070">
    <property type="entry name" value="PucR_C-HTH_sf"/>
</dbReference>
<name>A0ABV1WXK1_9ACTN</name>
<evidence type="ECO:0000259" key="3">
    <source>
        <dbReference type="Pfam" id="PF13556"/>
    </source>
</evidence>
<feature type="domain" description="RsbT co-antagonist protein RsbRD N-terminal" evidence="4">
    <location>
        <begin position="28"/>
        <end position="166"/>
    </location>
</feature>
<comment type="similarity">
    <text evidence="1">Belongs to the CdaR family.</text>
</comment>
<dbReference type="PANTHER" id="PTHR33744:SF1">
    <property type="entry name" value="DNA-BINDING TRANSCRIPTIONAL ACTIVATOR ADER"/>
    <property type="match status" value="1"/>
</dbReference>
<feature type="region of interest" description="Disordered" evidence="2">
    <location>
        <begin position="420"/>
        <end position="439"/>
    </location>
</feature>
<accession>A0ABV1WXK1</accession>
<dbReference type="PANTHER" id="PTHR33744">
    <property type="entry name" value="CARBOHYDRATE DIACID REGULATOR"/>
    <property type="match status" value="1"/>
</dbReference>
<evidence type="ECO:0000256" key="1">
    <source>
        <dbReference type="ARBA" id="ARBA00006754"/>
    </source>
</evidence>
<dbReference type="InterPro" id="IPR025751">
    <property type="entry name" value="RsbRD_N_dom"/>
</dbReference>
<dbReference type="Pfam" id="PF14361">
    <property type="entry name" value="RsbRD_N"/>
    <property type="match status" value="1"/>
</dbReference>
<feature type="domain" description="CdaR GGDEF-like" evidence="5">
    <location>
        <begin position="183"/>
        <end position="303"/>
    </location>
</feature>
<evidence type="ECO:0000313" key="6">
    <source>
        <dbReference type="EMBL" id="MER7181488.1"/>
    </source>
</evidence>
<dbReference type="EMBL" id="JBEPEK010000121">
    <property type="protein sequence ID" value="MER7181488.1"/>
    <property type="molecule type" value="Genomic_DNA"/>
</dbReference>
<sequence>MGMESPEPAWELSVSAANIESRLMEISHDVWEHLLIEIPQVRGDDAVERILLASVQENVATLLHIFENDIPLENLEGLSAANEHARRLAQRDISVSALIRAYRIGHWRFLQWCLDELARRGADDVVSAAANRRLLKVSFGYIDSITEHVIEVYRLERERWLLSRNAIRAARVRCILAEEEAEKEADLDSAESALGYRLRQHHLGLVAWLPGLTGNGAGLVRLDRLTHRIAKELGCPASPLFIPRDEGLAWAWLPFGAHGEVSWERLSGVVEGGEPSVQVCAGSVQRGIEGFRSTNREALRAQELATAASPGRRFTAYSQVAPVALMCKNLPDLRTWVGSVLGPLAVDDEQSAQLRQTLHDFLATGCNYTATASNEILHKNTVHYRIRKAERIIGHSVRAGHADLEVALLAVKYLGSTVMQPSGGDTKERRPGGSPRHRR</sequence>
<evidence type="ECO:0000259" key="5">
    <source>
        <dbReference type="Pfam" id="PF17853"/>
    </source>
</evidence>
<dbReference type="InterPro" id="IPR025736">
    <property type="entry name" value="PucR_C-HTH_dom"/>
</dbReference>
<dbReference type="Pfam" id="PF17853">
    <property type="entry name" value="GGDEF_2"/>
    <property type="match status" value="1"/>
</dbReference>
<dbReference type="Gene3D" id="1.10.10.2840">
    <property type="entry name" value="PucR C-terminal helix-turn-helix domain"/>
    <property type="match status" value="1"/>
</dbReference>
<keyword evidence="7" id="KW-1185">Reference proteome</keyword>
<proteinExistence type="inferred from homology"/>